<organism evidence="2 3">
    <name type="scientific">Trichostrongylus colubriformis</name>
    <name type="common">Black scour worm</name>
    <dbReference type="NCBI Taxonomy" id="6319"/>
    <lineage>
        <taxon>Eukaryota</taxon>
        <taxon>Metazoa</taxon>
        <taxon>Ecdysozoa</taxon>
        <taxon>Nematoda</taxon>
        <taxon>Chromadorea</taxon>
        <taxon>Rhabditida</taxon>
        <taxon>Rhabditina</taxon>
        <taxon>Rhabditomorpha</taxon>
        <taxon>Strongyloidea</taxon>
        <taxon>Trichostrongylidae</taxon>
        <taxon>Trichostrongylus</taxon>
    </lineage>
</organism>
<sequence length="36" mass="3980">MIAEVVCMVLLLNTFIGKAVLAEPAQEVERKMVVAY</sequence>
<dbReference type="AlphaFoldDB" id="A0AAN8IU63"/>
<comment type="caution">
    <text evidence="2">The sequence shown here is derived from an EMBL/GenBank/DDBJ whole genome shotgun (WGS) entry which is preliminary data.</text>
</comment>
<protein>
    <submittedName>
        <fullName evidence="2">Uncharacterized protein</fullName>
    </submittedName>
</protein>
<evidence type="ECO:0000313" key="3">
    <source>
        <dbReference type="Proteomes" id="UP001331761"/>
    </source>
</evidence>
<evidence type="ECO:0000313" key="2">
    <source>
        <dbReference type="EMBL" id="KAK5981677.1"/>
    </source>
</evidence>
<reference evidence="2 3" key="1">
    <citation type="submission" date="2019-10" db="EMBL/GenBank/DDBJ databases">
        <title>Assembly and Annotation for the nematode Trichostrongylus colubriformis.</title>
        <authorList>
            <person name="Martin J."/>
        </authorList>
    </citation>
    <scope>NUCLEOTIDE SEQUENCE [LARGE SCALE GENOMIC DNA]</scope>
    <source>
        <strain evidence="2">G859</strain>
        <tissue evidence="2">Whole worm</tissue>
    </source>
</reference>
<gene>
    <name evidence="2" type="ORF">GCK32_017782</name>
</gene>
<accession>A0AAN8IU63</accession>
<dbReference type="EMBL" id="WIXE01006018">
    <property type="protein sequence ID" value="KAK5981677.1"/>
    <property type="molecule type" value="Genomic_DNA"/>
</dbReference>
<feature type="signal peptide" evidence="1">
    <location>
        <begin position="1"/>
        <end position="22"/>
    </location>
</feature>
<name>A0AAN8IU63_TRICO</name>
<dbReference type="Proteomes" id="UP001331761">
    <property type="component" value="Unassembled WGS sequence"/>
</dbReference>
<proteinExistence type="predicted"/>
<keyword evidence="3" id="KW-1185">Reference proteome</keyword>
<evidence type="ECO:0000256" key="1">
    <source>
        <dbReference type="SAM" id="SignalP"/>
    </source>
</evidence>
<feature type="chain" id="PRO_5042835594" evidence="1">
    <location>
        <begin position="23"/>
        <end position="36"/>
    </location>
</feature>
<keyword evidence="1" id="KW-0732">Signal</keyword>